<gene>
    <name evidence="2" type="ORF">FJQ55_05715</name>
</gene>
<dbReference type="OrthoDB" id="8281596at2"/>
<sequence>MGSGRGDGKHIGKGSQGKGDGSGAMTDLQDGMLEENQVLSNRDKAQHSQVRGLDGKHVQTEQYQDHAANRRPR</sequence>
<dbReference type="AlphaFoldDB" id="A0A504UMQ9"/>
<protein>
    <submittedName>
        <fullName evidence="2">Uncharacterized protein</fullName>
    </submittedName>
</protein>
<feature type="compositionally biased region" description="Basic and acidic residues" evidence="1">
    <location>
        <begin position="1"/>
        <end position="10"/>
    </location>
</feature>
<reference evidence="2 3" key="1">
    <citation type="submission" date="2019-06" db="EMBL/GenBank/DDBJ databases">
        <title>Rhizobium sp. CL12 isolated from roots of soybean.</title>
        <authorList>
            <person name="Wang C."/>
        </authorList>
    </citation>
    <scope>NUCLEOTIDE SEQUENCE [LARGE SCALE GENOMIC DNA]</scope>
    <source>
        <strain evidence="2 3">CL12</strain>
    </source>
</reference>
<proteinExistence type="predicted"/>
<feature type="region of interest" description="Disordered" evidence="1">
    <location>
        <begin position="1"/>
        <end position="73"/>
    </location>
</feature>
<name>A0A504UMQ9_9HYPH</name>
<dbReference type="RefSeq" id="WP_140826704.1">
    <property type="nucleotide sequence ID" value="NZ_VFYP01000001.1"/>
</dbReference>
<feature type="compositionally biased region" description="Basic and acidic residues" evidence="1">
    <location>
        <begin position="53"/>
        <end position="73"/>
    </location>
</feature>
<evidence type="ECO:0000313" key="2">
    <source>
        <dbReference type="EMBL" id="TPP10356.1"/>
    </source>
</evidence>
<dbReference type="Proteomes" id="UP000316429">
    <property type="component" value="Unassembled WGS sequence"/>
</dbReference>
<dbReference type="EMBL" id="VFYP01000001">
    <property type="protein sequence ID" value="TPP10356.1"/>
    <property type="molecule type" value="Genomic_DNA"/>
</dbReference>
<accession>A0A504UMQ9</accession>
<evidence type="ECO:0000256" key="1">
    <source>
        <dbReference type="SAM" id="MobiDB-lite"/>
    </source>
</evidence>
<organism evidence="2 3">
    <name type="scientific">Rhizobium glycinendophyticum</name>
    <dbReference type="NCBI Taxonomy" id="2589807"/>
    <lineage>
        <taxon>Bacteria</taxon>
        <taxon>Pseudomonadati</taxon>
        <taxon>Pseudomonadota</taxon>
        <taxon>Alphaproteobacteria</taxon>
        <taxon>Hyphomicrobiales</taxon>
        <taxon>Rhizobiaceae</taxon>
        <taxon>Rhizobium/Agrobacterium group</taxon>
        <taxon>Rhizobium</taxon>
    </lineage>
</organism>
<comment type="caution">
    <text evidence="2">The sequence shown here is derived from an EMBL/GenBank/DDBJ whole genome shotgun (WGS) entry which is preliminary data.</text>
</comment>
<evidence type="ECO:0000313" key="3">
    <source>
        <dbReference type="Proteomes" id="UP000316429"/>
    </source>
</evidence>
<keyword evidence="3" id="KW-1185">Reference proteome</keyword>